<dbReference type="EMBL" id="CAJJDM010000007">
    <property type="protein sequence ID" value="CAD8046348.1"/>
    <property type="molecule type" value="Genomic_DNA"/>
</dbReference>
<evidence type="ECO:0000313" key="3">
    <source>
        <dbReference type="EMBL" id="CAD8046348.1"/>
    </source>
</evidence>
<dbReference type="EMBL" id="CAJJDM010000007">
    <property type="protein sequence ID" value="CAD8046344.1"/>
    <property type="molecule type" value="Genomic_DNA"/>
</dbReference>
<dbReference type="Proteomes" id="UP000688137">
    <property type="component" value="Unassembled WGS sequence"/>
</dbReference>
<accession>A0A8S1K7A5</accession>
<keyword evidence="1" id="KW-0472">Membrane</keyword>
<organism evidence="3 4">
    <name type="scientific">Paramecium primaurelia</name>
    <dbReference type="NCBI Taxonomy" id="5886"/>
    <lineage>
        <taxon>Eukaryota</taxon>
        <taxon>Sar</taxon>
        <taxon>Alveolata</taxon>
        <taxon>Ciliophora</taxon>
        <taxon>Intramacronucleata</taxon>
        <taxon>Oligohymenophorea</taxon>
        <taxon>Peniculida</taxon>
        <taxon>Parameciidae</taxon>
        <taxon>Paramecium</taxon>
    </lineage>
</organism>
<name>A0A8S1K7A5_PARPR</name>
<sequence>MSILRRISENRRISDISRASTVINFYQPFTDRKLQRILILEYLGTTLFGIGLQSAKDDFQIQLVIFFSMLFSARHSGAHYHIAVTLILMFRPHYPINRFRGVLQIIVGILGFMTGAYFGYHMLNSLLLINRSNIQSKTIKS</sequence>
<comment type="caution">
    <text evidence="3">The sequence shown here is derived from an EMBL/GenBank/DDBJ whole genome shotgun (WGS) entry which is preliminary data.</text>
</comment>
<gene>
    <name evidence="2" type="ORF">PPRIM_AZ9-3.1.T0100305</name>
    <name evidence="3" type="ORF">PPRIM_AZ9-3.1.T0100307</name>
</gene>
<evidence type="ECO:0000313" key="4">
    <source>
        <dbReference type="Proteomes" id="UP000688137"/>
    </source>
</evidence>
<keyword evidence="1" id="KW-0812">Transmembrane</keyword>
<feature type="transmembrane region" description="Helical" evidence="1">
    <location>
        <begin position="102"/>
        <end position="120"/>
    </location>
</feature>
<protein>
    <submittedName>
        <fullName evidence="3">Uncharacterized protein</fullName>
    </submittedName>
</protein>
<keyword evidence="4" id="KW-1185">Reference proteome</keyword>
<dbReference type="AlphaFoldDB" id="A0A8S1K7A5"/>
<evidence type="ECO:0000313" key="2">
    <source>
        <dbReference type="EMBL" id="CAD8046344.1"/>
    </source>
</evidence>
<proteinExistence type="predicted"/>
<reference evidence="3" key="1">
    <citation type="submission" date="2021-01" db="EMBL/GenBank/DDBJ databases">
        <authorList>
            <consortium name="Genoscope - CEA"/>
            <person name="William W."/>
        </authorList>
    </citation>
    <scope>NUCLEOTIDE SEQUENCE</scope>
</reference>
<keyword evidence="1" id="KW-1133">Transmembrane helix</keyword>
<evidence type="ECO:0000256" key="1">
    <source>
        <dbReference type="SAM" id="Phobius"/>
    </source>
</evidence>